<reference evidence="3 4" key="1">
    <citation type="submission" date="2023-08" db="EMBL/GenBank/DDBJ databases">
        <title>A Necator americanus chromosomal reference genome.</title>
        <authorList>
            <person name="Ilik V."/>
            <person name="Petrzelkova K.J."/>
            <person name="Pardy F."/>
            <person name="Fuh T."/>
            <person name="Niatou-Singa F.S."/>
            <person name="Gouil Q."/>
            <person name="Baker L."/>
            <person name="Ritchie M.E."/>
            <person name="Jex A.R."/>
            <person name="Gazzola D."/>
            <person name="Li H."/>
            <person name="Toshio Fujiwara R."/>
            <person name="Zhan B."/>
            <person name="Aroian R.V."/>
            <person name="Pafco B."/>
            <person name="Schwarz E.M."/>
        </authorList>
    </citation>
    <scope>NUCLEOTIDE SEQUENCE [LARGE SCALE GENOMIC DNA]</scope>
    <source>
        <strain evidence="3 4">Aroian</strain>
        <tissue evidence="3">Whole animal</tissue>
    </source>
</reference>
<dbReference type="Pfam" id="PF13848">
    <property type="entry name" value="Thioredoxin_6"/>
    <property type="match status" value="1"/>
</dbReference>
<sequence length="630" mass="71399">MSFGFLILSLLVLQSQCHCPHLMGMKKTKADGPAPPSILPDDDKGWDFDEPSGAPGSVPQEFFIQTTFVHRSENKQQKEFATLILTKLGELRQRLKQQARLTIDNEVISCVEDSEHYRCGEYQQEGSYHYLVVEDSTKGAAVYSLEQKLNENNPGATEMAILDALSRHSPQPLTNYASPEGEKEVGFVRELSIKELQAISKPPPVEMELYSPTELDLIDTDLLEFRSGEELDKIEHNLVSYTSQREFDNAVNEKKDLFVLFWSHVYSVSLHAFNLWAKTSKKANFGKDVILAHVECHKYADFCHGLTRKDFHTVVAYRNGQNIGSTYYLSDEDFYLQWMYLMLSGPLIELHNKEEVKNAKKGVMFGSTPHPVTIGTFPDRDCTPFQHFSIAADRFHGRYFMAVHIKPGSISTISTYRPFEKQRRRDYEGKFDPASLMGFVSTASFPSVIDITNGFTTNLLFRQRRKIAILVASSSFNNGSYTTLAARKDARKFALFTFLNRDQQVVEDVVKKFHLPEDDKPQILLLDKLNVYKFPLDETTSSETIWEWMQAKEDTPTSELSVRDPHPLRYLQKARIDSVFGAQNTLILADDTLFQDITTHANMPDMPISGSTSGCPFMSGAAGGALHEEL</sequence>
<organism evidence="3 4">
    <name type="scientific">Necator americanus</name>
    <name type="common">Human hookworm</name>
    <dbReference type="NCBI Taxonomy" id="51031"/>
    <lineage>
        <taxon>Eukaryota</taxon>
        <taxon>Metazoa</taxon>
        <taxon>Ecdysozoa</taxon>
        <taxon>Nematoda</taxon>
        <taxon>Chromadorea</taxon>
        <taxon>Rhabditida</taxon>
        <taxon>Rhabditina</taxon>
        <taxon>Rhabditomorpha</taxon>
        <taxon>Strongyloidea</taxon>
        <taxon>Ancylostomatidae</taxon>
        <taxon>Bunostominae</taxon>
        <taxon>Necator</taxon>
    </lineage>
</organism>
<keyword evidence="2" id="KW-0732">Signal</keyword>
<comment type="caution">
    <text evidence="3">The sequence shown here is derived from an EMBL/GenBank/DDBJ whole genome shotgun (WGS) entry which is preliminary data.</text>
</comment>
<dbReference type="InterPro" id="IPR040090">
    <property type="entry name" value="TXNDC16"/>
</dbReference>
<gene>
    <name evidence="3" type="primary">Necator_chrIII.g9893</name>
    <name evidence="3" type="ORF">RB195_009128</name>
</gene>
<feature type="region of interest" description="Disordered" evidence="1">
    <location>
        <begin position="26"/>
        <end position="57"/>
    </location>
</feature>
<name>A0ABR1CSP4_NECAM</name>
<dbReference type="InterPro" id="IPR036249">
    <property type="entry name" value="Thioredoxin-like_sf"/>
</dbReference>
<evidence type="ECO:0000313" key="3">
    <source>
        <dbReference type="EMBL" id="KAK6741085.1"/>
    </source>
</evidence>
<keyword evidence="4" id="KW-1185">Reference proteome</keyword>
<accession>A0ABR1CSP4</accession>
<protein>
    <submittedName>
        <fullName evidence="3">Uncharacterized protein</fullName>
    </submittedName>
</protein>
<dbReference type="PANTHER" id="PTHR22699:SF1">
    <property type="entry name" value="THIOREDOXIN DOMAIN-CONTAINING PROTEIN 16"/>
    <property type="match status" value="1"/>
</dbReference>
<evidence type="ECO:0000313" key="4">
    <source>
        <dbReference type="Proteomes" id="UP001303046"/>
    </source>
</evidence>
<dbReference type="EMBL" id="JAVFWL010000003">
    <property type="protein sequence ID" value="KAK6741085.1"/>
    <property type="molecule type" value="Genomic_DNA"/>
</dbReference>
<evidence type="ECO:0000256" key="2">
    <source>
        <dbReference type="SAM" id="SignalP"/>
    </source>
</evidence>
<proteinExistence type="predicted"/>
<dbReference type="SUPFAM" id="SSF52833">
    <property type="entry name" value="Thioredoxin-like"/>
    <property type="match status" value="1"/>
</dbReference>
<dbReference type="PANTHER" id="PTHR22699">
    <property type="entry name" value="THIOREDOXIN DOMAIN-CONTAINING PROTEIN 16"/>
    <property type="match status" value="1"/>
</dbReference>
<evidence type="ECO:0000256" key="1">
    <source>
        <dbReference type="SAM" id="MobiDB-lite"/>
    </source>
</evidence>
<dbReference type="CDD" id="cd02961">
    <property type="entry name" value="PDI_a_family"/>
    <property type="match status" value="1"/>
</dbReference>
<dbReference type="Proteomes" id="UP001303046">
    <property type="component" value="Unassembled WGS sequence"/>
</dbReference>
<dbReference type="Gene3D" id="3.40.30.10">
    <property type="entry name" value="Glutaredoxin"/>
    <property type="match status" value="2"/>
</dbReference>
<feature type="chain" id="PRO_5047010540" evidence="2">
    <location>
        <begin position="18"/>
        <end position="630"/>
    </location>
</feature>
<feature type="signal peptide" evidence="2">
    <location>
        <begin position="1"/>
        <end position="17"/>
    </location>
</feature>